<organism evidence="1 2">
    <name type="scientific">Lentzea aerocolonigenes</name>
    <name type="common">Lechevalieria aerocolonigenes</name>
    <name type="synonym">Saccharothrix aerocolonigenes</name>
    <dbReference type="NCBI Taxonomy" id="68170"/>
    <lineage>
        <taxon>Bacteria</taxon>
        <taxon>Bacillati</taxon>
        <taxon>Actinomycetota</taxon>
        <taxon>Actinomycetes</taxon>
        <taxon>Pseudonocardiales</taxon>
        <taxon>Pseudonocardiaceae</taxon>
        <taxon>Lentzea</taxon>
    </lineage>
</organism>
<dbReference type="RefSeq" id="WP_045311439.1">
    <property type="nucleotide sequence ID" value="NZ_JYJG01000064.1"/>
</dbReference>
<sequence length="112" mass="12323">MTDQLQLGLADRKRGQEANLAAAVAAHRRYREAAEIVLDELVASGQPFTAEDIRRGVPTGIEPHSPNVLPSLIGNWAARRLIVPCGEYRSRRRSRRASRNRVWVANPAASAA</sequence>
<dbReference type="Proteomes" id="UP000033393">
    <property type="component" value="Unassembled WGS sequence"/>
</dbReference>
<evidence type="ECO:0000313" key="1">
    <source>
        <dbReference type="EMBL" id="KJK50144.1"/>
    </source>
</evidence>
<dbReference type="AlphaFoldDB" id="A0A0F0H346"/>
<comment type="caution">
    <text evidence="1">The sequence shown here is derived from an EMBL/GenBank/DDBJ whole genome shotgun (WGS) entry which is preliminary data.</text>
</comment>
<dbReference type="EMBL" id="JYJG01000064">
    <property type="protein sequence ID" value="KJK50144.1"/>
    <property type="molecule type" value="Genomic_DNA"/>
</dbReference>
<dbReference type="OrthoDB" id="3638692at2"/>
<reference evidence="1 2" key="1">
    <citation type="submission" date="2015-02" db="EMBL/GenBank/DDBJ databases">
        <authorList>
            <person name="Ju K.-S."/>
            <person name="Doroghazi J.R."/>
            <person name="Metcalf W."/>
        </authorList>
    </citation>
    <scope>NUCLEOTIDE SEQUENCE [LARGE SCALE GENOMIC DNA]</scope>
    <source>
        <strain evidence="1 2">NRRL B-16140</strain>
    </source>
</reference>
<gene>
    <name evidence="1" type="ORF">UK23_11515</name>
</gene>
<dbReference type="PATRIC" id="fig|68170.10.peg.1394"/>
<keyword evidence="2" id="KW-1185">Reference proteome</keyword>
<evidence type="ECO:0000313" key="2">
    <source>
        <dbReference type="Proteomes" id="UP000033393"/>
    </source>
</evidence>
<accession>A0A0F0H346</accession>
<protein>
    <submittedName>
        <fullName evidence="1">Uncharacterized protein</fullName>
    </submittedName>
</protein>
<proteinExistence type="predicted"/>
<name>A0A0F0H346_LENAE</name>